<reference evidence="1 2" key="1">
    <citation type="submission" date="2020-09" db="EMBL/GenBank/DDBJ databases">
        <title>De no assembly of potato wild relative species, Solanum commersonii.</title>
        <authorList>
            <person name="Cho K."/>
        </authorList>
    </citation>
    <scope>NUCLEOTIDE SEQUENCE [LARGE SCALE GENOMIC DNA]</scope>
    <source>
        <strain evidence="1">LZ3.2</strain>
        <tissue evidence="1">Leaf</tissue>
    </source>
</reference>
<comment type="caution">
    <text evidence="1">The sequence shown here is derived from an EMBL/GenBank/DDBJ whole genome shotgun (WGS) entry which is preliminary data.</text>
</comment>
<protein>
    <submittedName>
        <fullName evidence="1">Uncharacterized protein</fullName>
    </submittedName>
</protein>
<dbReference type="EMBL" id="JACXVP010000005">
    <property type="protein sequence ID" value="KAG5604197.1"/>
    <property type="molecule type" value="Genomic_DNA"/>
</dbReference>
<proteinExistence type="predicted"/>
<sequence length="139" mass="16194">MVNVVDNDGRFLRLRDMIQPWTELSWAHLESTDSPRREKAALVVLAGPLNRSGVGGGKENGDDVQRRCRQVRERVYVISPAKVVAMTFSVNFGRENWKNWMYGVFIFSIIDQTKHIKTYDNAEHKITEMKLTKKLNRKW</sequence>
<evidence type="ECO:0000313" key="1">
    <source>
        <dbReference type="EMBL" id="KAG5604197.1"/>
    </source>
</evidence>
<dbReference type="AlphaFoldDB" id="A0A9J5YWJ9"/>
<evidence type="ECO:0000313" key="2">
    <source>
        <dbReference type="Proteomes" id="UP000824120"/>
    </source>
</evidence>
<accession>A0A9J5YWJ9</accession>
<keyword evidence="2" id="KW-1185">Reference proteome</keyword>
<name>A0A9J5YWJ9_SOLCO</name>
<gene>
    <name evidence="1" type="ORF">H5410_025689</name>
</gene>
<dbReference type="Proteomes" id="UP000824120">
    <property type="component" value="Chromosome 5"/>
</dbReference>
<organism evidence="1 2">
    <name type="scientific">Solanum commersonii</name>
    <name type="common">Commerson's wild potato</name>
    <name type="synonym">Commerson's nightshade</name>
    <dbReference type="NCBI Taxonomy" id="4109"/>
    <lineage>
        <taxon>Eukaryota</taxon>
        <taxon>Viridiplantae</taxon>
        <taxon>Streptophyta</taxon>
        <taxon>Embryophyta</taxon>
        <taxon>Tracheophyta</taxon>
        <taxon>Spermatophyta</taxon>
        <taxon>Magnoliopsida</taxon>
        <taxon>eudicotyledons</taxon>
        <taxon>Gunneridae</taxon>
        <taxon>Pentapetalae</taxon>
        <taxon>asterids</taxon>
        <taxon>lamiids</taxon>
        <taxon>Solanales</taxon>
        <taxon>Solanaceae</taxon>
        <taxon>Solanoideae</taxon>
        <taxon>Solaneae</taxon>
        <taxon>Solanum</taxon>
    </lineage>
</organism>